<feature type="disulfide bond" evidence="3">
    <location>
        <begin position="384"/>
        <end position="411"/>
    </location>
</feature>
<dbReference type="SMART" id="SM00327">
    <property type="entry name" value="VWA"/>
    <property type="match status" value="1"/>
</dbReference>
<evidence type="ECO:0000313" key="8">
    <source>
        <dbReference type="EMBL" id="KAF6021545.1"/>
    </source>
</evidence>
<evidence type="ECO:0000259" key="6">
    <source>
        <dbReference type="PROSITE" id="PS50825"/>
    </source>
</evidence>
<dbReference type="InterPro" id="IPR003410">
    <property type="entry name" value="HYR_dom"/>
</dbReference>
<feature type="domain" description="HYR" evidence="6">
    <location>
        <begin position="655"/>
        <end position="740"/>
    </location>
</feature>
<dbReference type="Gene3D" id="3.40.50.410">
    <property type="entry name" value="von Willebrand factor, type A domain"/>
    <property type="match status" value="1"/>
</dbReference>
<dbReference type="AlphaFoldDB" id="A0A7J7J691"/>
<organism evidence="8 9">
    <name type="scientific">Bugula neritina</name>
    <name type="common">Brown bryozoan</name>
    <name type="synonym">Sertularia neritina</name>
    <dbReference type="NCBI Taxonomy" id="10212"/>
    <lineage>
        <taxon>Eukaryota</taxon>
        <taxon>Metazoa</taxon>
        <taxon>Spiralia</taxon>
        <taxon>Lophotrochozoa</taxon>
        <taxon>Bryozoa</taxon>
        <taxon>Gymnolaemata</taxon>
        <taxon>Cheilostomatida</taxon>
        <taxon>Flustrina</taxon>
        <taxon>Buguloidea</taxon>
        <taxon>Bugulidae</taxon>
        <taxon>Bugula</taxon>
    </lineage>
</organism>
<evidence type="ECO:0000256" key="2">
    <source>
        <dbReference type="ARBA" id="ARBA00023157"/>
    </source>
</evidence>
<dbReference type="SUPFAM" id="SSF57535">
    <property type="entry name" value="Complement control module/SCR domain"/>
    <property type="match status" value="3"/>
</dbReference>
<accession>A0A7J7J691</accession>
<dbReference type="PROSITE" id="PS50234">
    <property type="entry name" value="VWFA"/>
    <property type="match status" value="1"/>
</dbReference>
<comment type="caution">
    <text evidence="3">Lacks conserved residue(s) required for the propagation of feature annotation.</text>
</comment>
<dbReference type="Gene3D" id="2.10.70.10">
    <property type="entry name" value="Complement Module, domain 1"/>
    <property type="match status" value="2"/>
</dbReference>
<dbReference type="InterPro" id="IPR035976">
    <property type="entry name" value="Sushi/SCR/CCP_sf"/>
</dbReference>
<sequence length="910" mass="99981">MAEVKVMLIFAVLALICLFPGNRALTFREKASQVKLDAQWIDAKANDVVDLIFVMDRSGSVGGNFPKAKTFVKDFLDYFSIAPQHTQVGVVLFDNGVSNPLPLTHNNHKCKFMGQLERDVPNTVGGLTNAYAGLEFAVNLLRKNSRKNFGAFPVVVFITDGDYNVGGNPLPQVEALKREGALLIIITIGNNLRRKAEILGWASKDNRNQPMAFPIENFDQFAHLAHYIHKGSQTSKFLPIDDAECGNKCDKAGASASACVCDTLASRGQPTCGCDPGQHVKAINGKDGCVNCPLGFYQEEKNIFRSCKSCPKGQTTHAPRSADISQCVCGPGFWNPIDKSRNPHKGQCSPVTCQKDSPQLLDSHFIALSGSCQYTYGQSCNYECFRGFITAGVKTRTCQQSGKMDPPPAMCSALLCPIMPKVPHSTGWICLNQGRQVSGKYPYRTTCENHCNAGFLPRPDTNEFVICGLDNDRLTGKWSGSGLVCEPRKCTNLPEVLNGQYNQRDCSHPASDRTFGKVCSVSCNHGFIISEKVEWTCQDDGQWTNYDKTVRCKDITPPQILSCPQHLTVPNEENEGYAIVKLLPLDAIDNDGASTIDQTLHLQPAGSARIDEYPCNSKDCGETTFNLPIGTSTVNFTVSDRSGNSDSCIYQVTVQDVEPPQVVQCDGPDTKDGFIYSEDNVQYVDWKEPEFSDNSGLELKIYPTGSPGEYRVGRTWSFKYTATDTAGHTAQCEFSFKLTGIRCPQLHTPANGALVCDKLAFGIYCVPQCQRGLERLLPDHIRYTPNDYFCSTKGKWLPHDEVGDCAIRVPEDSNGGSPFDVLWFDGDCNDEHTKQSIIQTTLDALNNGGPSFTGQGWKDSQDKPLTVDDFEVFCGPKNESIIQIGRSKREVSYVQGLSATAKLFSGVVLN</sequence>
<dbReference type="OrthoDB" id="6515930at2759"/>
<dbReference type="PANTHER" id="PTHR46343:SF2">
    <property type="entry name" value="SUSHI_VON WILLEBRAND FACTOR TYPE A_EGF_PENTRAXIN DOMAIN-CONTAINING 1"/>
    <property type="match status" value="1"/>
</dbReference>
<keyword evidence="4" id="KW-0732">Signal</keyword>
<keyword evidence="1" id="KW-0677">Repeat</keyword>
<gene>
    <name evidence="8" type="ORF">EB796_020148</name>
</gene>
<dbReference type="Pfam" id="PF00084">
    <property type="entry name" value="Sushi"/>
    <property type="match status" value="2"/>
</dbReference>
<dbReference type="PROSITE" id="PS50923">
    <property type="entry name" value="SUSHI"/>
    <property type="match status" value="2"/>
</dbReference>
<evidence type="ECO:0000256" key="1">
    <source>
        <dbReference type="ARBA" id="ARBA00022737"/>
    </source>
</evidence>
<dbReference type="PROSITE" id="PS50825">
    <property type="entry name" value="HYR"/>
    <property type="match status" value="1"/>
</dbReference>
<dbReference type="SMART" id="SM01411">
    <property type="entry name" value="Ephrin_rec_like"/>
    <property type="match status" value="1"/>
</dbReference>
<evidence type="ECO:0000259" key="5">
    <source>
        <dbReference type="PROSITE" id="PS50234"/>
    </source>
</evidence>
<dbReference type="Pfam" id="PF00092">
    <property type="entry name" value="VWA"/>
    <property type="match status" value="1"/>
</dbReference>
<feature type="domain" description="Sushi" evidence="7">
    <location>
        <begin position="488"/>
        <end position="554"/>
    </location>
</feature>
<feature type="chain" id="PRO_5029849062" evidence="4">
    <location>
        <begin position="25"/>
        <end position="910"/>
    </location>
</feature>
<keyword evidence="2 3" id="KW-1015">Disulfide bond</keyword>
<dbReference type="EMBL" id="VXIV02003012">
    <property type="protein sequence ID" value="KAF6021545.1"/>
    <property type="molecule type" value="Genomic_DNA"/>
</dbReference>
<dbReference type="InterPro" id="IPR002035">
    <property type="entry name" value="VWF_A"/>
</dbReference>
<evidence type="ECO:0000313" key="9">
    <source>
        <dbReference type="Proteomes" id="UP000593567"/>
    </source>
</evidence>
<feature type="domain" description="Sushi" evidence="7">
    <location>
        <begin position="351"/>
        <end position="413"/>
    </location>
</feature>
<dbReference type="InterPro" id="IPR000436">
    <property type="entry name" value="Sushi_SCR_CCP_dom"/>
</dbReference>
<keyword evidence="9" id="KW-1185">Reference proteome</keyword>
<dbReference type="InterPro" id="IPR011641">
    <property type="entry name" value="Tyr-kin_ephrin_A/B_rcpt-like"/>
</dbReference>
<name>A0A7J7J691_BUGNE</name>
<dbReference type="Proteomes" id="UP000593567">
    <property type="component" value="Unassembled WGS sequence"/>
</dbReference>
<comment type="caution">
    <text evidence="8">The sequence shown here is derived from an EMBL/GenBank/DDBJ whole genome shotgun (WGS) entry which is preliminary data.</text>
</comment>
<dbReference type="SMART" id="SM00032">
    <property type="entry name" value="CCP"/>
    <property type="match status" value="4"/>
</dbReference>
<dbReference type="CDD" id="cd00033">
    <property type="entry name" value="CCP"/>
    <property type="match status" value="2"/>
</dbReference>
<protein>
    <submittedName>
        <fullName evidence="8">SVEP1</fullName>
    </submittedName>
</protein>
<dbReference type="Pfam" id="PF02494">
    <property type="entry name" value="HYR"/>
    <property type="match status" value="2"/>
</dbReference>
<reference evidence="8" key="1">
    <citation type="submission" date="2020-06" db="EMBL/GenBank/DDBJ databases">
        <title>Draft genome of Bugula neritina, a colonial animal packing powerful symbionts and potential medicines.</title>
        <authorList>
            <person name="Rayko M."/>
        </authorList>
    </citation>
    <scope>NUCLEOTIDE SEQUENCE [LARGE SCALE GENOMIC DNA]</scope>
    <source>
        <strain evidence="8">Kwan_BN1</strain>
    </source>
</reference>
<keyword evidence="3" id="KW-0768">Sushi</keyword>
<evidence type="ECO:0000259" key="7">
    <source>
        <dbReference type="PROSITE" id="PS50923"/>
    </source>
</evidence>
<dbReference type="Gene3D" id="2.10.50.10">
    <property type="entry name" value="Tumor Necrosis Factor Receptor, subunit A, domain 2"/>
    <property type="match status" value="1"/>
</dbReference>
<evidence type="ECO:0000256" key="4">
    <source>
        <dbReference type="SAM" id="SignalP"/>
    </source>
</evidence>
<dbReference type="SUPFAM" id="SSF53300">
    <property type="entry name" value="vWA-like"/>
    <property type="match status" value="1"/>
</dbReference>
<feature type="domain" description="VWFA" evidence="5">
    <location>
        <begin position="50"/>
        <end position="228"/>
    </location>
</feature>
<dbReference type="CDD" id="cd01450">
    <property type="entry name" value="vWFA_subfamily_ECM"/>
    <property type="match status" value="1"/>
</dbReference>
<dbReference type="InterPro" id="IPR036465">
    <property type="entry name" value="vWFA_dom_sf"/>
</dbReference>
<feature type="signal peptide" evidence="4">
    <location>
        <begin position="1"/>
        <end position="24"/>
    </location>
</feature>
<proteinExistence type="predicted"/>
<evidence type="ECO:0000256" key="3">
    <source>
        <dbReference type="PROSITE-ProRule" id="PRU00302"/>
    </source>
</evidence>
<dbReference type="PANTHER" id="PTHR46343">
    <property type="entry name" value="HYR DOMAIN-CONTAINING PROTEIN"/>
    <property type="match status" value="1"/>
</dbReference>
<dbReference type="InterPro" id="IPR043555">
    <property type="entry name" value="SRPX-like"/>
</dbReference>
<dbReference type="Pfam" id="PF07699">
    <property type="entry name" value="Ephrin_rec_like"/>
    <property type="match status" value="1"/>
</dbReference>